<keyword evidence="3" id="KW-0812">Transmembrane</keyword>
<evidence type="ECO:0000313" key="5">
    <source>
        <dbReference type="Proteomes" id="UP000245634"/>
    </source>
</evidence>
<keyword evidence="3" id="KW-1133">Transmembrane helix</keyword>
<evidence type="ECO:0000313" key="4">
    <source>
        <dbReference type="EMBL" id="PWK06252.1"/>
    </source>
</evidence>
<keyword evidence="3" id="KW-0472">Membrane</keyword>
<protein>
    <submittedName>
        <fullName evidence="4">Prepilin-type N-terminal cleavage/methylation domain-containing protein</fullName>
    </submittedName>
</protein>
<keyword evidence="2" id="KW-0178">Competence</keyword>
<dbReference type="NCBIfam" id="TIGR02532">
    <property type="entry name" value="IV_pilin_GFxxxE"/>
    <property type="match status" value="1"/>
</dbReference>
<feature type="transmembrane region" description="Helical" evidence="3">
    <location>
        <begin position="16"/>
        <end position="41"/>
    </location>
</feature>
<dbReference type="RefSeq" id="WP_109690870.1">
    <property type="nucleotide sequence ID" value="NZ_QGGL01000020.1"/>
</dbReference>
<sequence>MGQAWKNERGMTLLEMMAAVVILVLVAIPLTSIGTTVYRWYKEDEQKNRGVLVAEQRILEVKNELEQTGYTSTEESESVEYDEPDNLQTKVKMFPQELPASDGTLIAYKDLVVVQVEVTGPDLAQPSERTILTTLTTTVRKKSGLGGTP</sequence>
<comment type="caution">
    <text evidence="4">The sequence shown here is derived from an EMBL/GenBank/DDBJ whole genome shotgun (WGS) entry which is preliminary data.</text>
</comment>
<evidence type="ECO:0000256" key="2">
    <source>
        <dbReference type="ARBA" id="ARBA00023287"/>
    </source>
</evidence>
<evidence type="ECO:0000256" key="1">
    <source>
        <dbReference type="ARBA" id="ARBA00004241"/>
    </source>
</evidence>
<dbReference type="GO" id="GO:0009986">
    <property type="term" value="C:cell surface"/>
    <property type="evidence" value="ECO:0007669"/>
    <property type="project" value="UniProtKB-SubCell"/>
</dbReference>
<dbReference type="EMBL" id="QGGL01000020">
    <property type="protein sequence ID" value="PWK06252.1"/>
    <property type="molecule type" value="Genomic_DNA"/>
</dbReference>
<name>A0A316D3Q1_9BACL</name>
<organism evidence="4 5">
    <name type="scientific">Tumebacillus permanentifrigoris</name>
    <dbReference type="NCBI Taxonomy" id="378543"/>
    <lineage>
        <taxon>Bacteria</taxon>
        <taxon>Bacillati</taxon>
        <taxon>Bacillota</taxon>
        <taxon>Bacilli</taxon>
        <taxon>Bacillales</taxon>
        <taxon>Alicyclobacillaceae</taxon>
        <taxon>Tumebacillus</taxon>
    </lineage>
</organism>
<reference evidence="4 5" key="1">
    <citation type="submission" date="2018-05" db="EMBL/GenBank/DDBJ databases">
        <title>Genomic Encyclopedia of Type Strains, Phase IV (KMG-IV): sequencing the most valuable type-strain genomes for metagenomic binning, comparative biology and taxonomic classification.</title>
        <authorList>
            <person name="Goeker M."/>
        </authorList>
    </citation>
    <scope>NUCLEOTIDE SEQUENCE [LARGE SCALE GENOMIC DNA]</scope>
    <source>
        <strain evidence="4 5">DSM 18773</strain>
    </source>
</reference>
<proteinExistence type="predicted"/>
<keyword evidence="5" id="KW-1185">Reference proteome</keyword>
<dbReference type="InterPro" id="IPR012902">
    <property type="entry name" value="N_methyl_site"/>
</dbReference>
<dbReference type="AlphaFoldDB" id="A0A316D3Q1"/>
<dbReference type="Proteomes" id="UP000245634">
    <property type="component" value="Unassembled WGS sequence"/>
</dbReference>
<accession>A0A316D3Q1</accession>
<dbReference type="Pfam" id="PF07963">
    <property type="entry name" value="N_methyl"/>
    <property type="match status" value="1"/>
</dbReference>
<dbReference type="OrthoDB" id="9961013at2"/>
<evidence type="ECO:0000256" key="3">
    <source>
        <dbReference type="SAM" id="Phobius"/>
    </source>
</evidence>
<comment type="subcellular location">
    <subcellularLocation>
        <location evidence="1">Cell surface</location>
    </subcellularLocation>
</comment>
<dbReference type="GO" id="GO:0030420">
    <property type="term" value="P:establishment of competence for transformation"/>
    <property type="evidence" value="ECO:0007669"/>
    <property type="project" value="UniProtKB-KW"/>
</dbReference>
<gene>
    <name evidence="4" type="ORF">C7459_12015</name>
</gene>